<feature type="compositionally biased region" description="Basic and acidic residues" evidence="14">
    <location>
        <begin position="3951"/>
        <end position="3971"/>
    </location>
</feature>
<feature type="domain" description="Calponin-homology (CH)" evidence="16">
    <location>
        <begin position="28"/>
        <end position="131"/>
    </location>
</feature>
<feature type="coiled-coil region" evidence="13">
    <location>
        <begin position="1777"/>
        <end position="1836"/>
    </location>
</feature>
<dbReference type="Pfam" id="PF00307">
    <property type="entry name" value="CH"/>
    <property type="match status" value="2"/>
</dbReference>
<dbReference type="SUPFAM" id="SSF47576">
    <property type="entry name" value="Calponin-homology domain, CH-domain"/>
    <property type="match status" value="1"/>
</dbReference>
<keyword evidence="5" id="KW-0963">Cytoplasm</keyword>
<feature type="domain" description="SH3" evidence="15">
    <location>
        <begin position="840"/>
        <end position="897"/>
    </location>
</feature>
<feature type="compositionally biased region" description="Polar residues" evidence="14">
    <location>
        <begin position="4082"/>
        <end position="4093"/>
    </location>
</feature>
<evidence type="ECO:0000256" key="5">
    <source>
        <dbReference type="ARBA" id="ARBA00022490"/>
    </source>
</evidence>
<dbReference type="GO" id="GO:0051693">
    <property type="term" value="P:actin filament capping"/>
    <property type="evidence" value="ECO:0007669"/>
    <property type="project" value="UniProtKB-KW"/>
</dbReference>
<dbReference type="FunFam" id="1.10.418.10:FF:000001">
    <property type="entry name" value="Actinin alpha 1"/>
    <property type="match status" value="1"/>
</dbReference>
<feature type="coiled-coil region" evidence="13">
    <location>
        <begin position="3365"/>
        <end position="3399"/>
    </location>
</feature>
<dbReference type="InterPro" id="IPR018159">
    <property type="entry name" value="Spectrin/alpha-actinin"/>
</dbReference>
<dbReference type="Proteomes" id="UP000694845">
    <property type="component" value="Unplaced"/>
</dbReference>
<dbReference type="SMART" id="SM00326">
    <property type="entry name" value="SH3"/>
    <property type="match status" value="1"/>
</dbReference>
<dbReference type="InterPro" id="IPR001452">
    <property type="entry name" value="SH3_domain"/>
</dbReference>
<feature type="coiled-coil region" evidence="13">
    <location>
        <begin position="1876"/>
        <end position="1935"/>
    </location>
</feature>
<feature type="compositionally biased region" description="Low complexity" evidence="14">
    <location>
        <begin position="4203"/>
        <end position="4215"/>
    </location>
</feature>
<dbReference type="CDD" id="cd00174">
    <property type="entry name" value="SH3"/>
    <property type="match status" value="1"/>
</dbReference>
<evidence type="ECO:0000256" key="12">
    <source>
        <dbReference type="PROSITE-ProRule" id="PRU00192"/>
    </source>
</evidence>
<dbReference type="GO" id="GO:0016020">
    <property type="term" value="C:membrane"/>
    <property type="evidence" value="ECO:0007669"/>
    <property type="project" value="UniProtKB-ARBA"/>
</dbReference>
<dbReference type="Gene3D" id="2.30.30.40">
    <property type="entry name" value="SH3 Domains"/>
    <property type="match status" value="1"/>
</dbReference>
<dbReference type="PANTHER" id="PTHR11915">
    <property type="entry name" value="SPECTRIN/FILAMIN RELATED CYTOSKELETAL PROTEIN"/>
    <property type="match status" value="1"/>
</dbReference>
<keyword evidence="7" id="KW-0344">Guanine-nucleotide releasing factor</keyword>
<feature type="compositionally biased region" description="Polar residues" evidence="14">
    <location>
        <begin position="3852"/>
        <end position="3869"/>
    </location>
</feature>
<name>A0A8B7YCF6_ACAPL</name>
<keyword evidence="9" id="KW-0677">Repeat</keyword>
<sequence length="4299" mass="490336">MANTQSPAQAASSFEKGRIQALQEERIKIQKKTFTKWVNSFLEKANLRVKDLFVDLQDGKVLLRLLEIISGEKLGRPNKGALRVQKMENVGKALTFLSSKVRLESIGSEDIVDGNPRLTLGLMWTIILRFQIQDIQIEDEGSTEKRSAKEALLLWCQRKTTGYRGVNIHNFTTSWRNGLAFNALIHVHRPELVSFEGLVQRSNEQNLNMAFTVAKEQLGIPDLLDAEDVDVEKPDEKSIMTYVASYYHYFAKMKTEKTGGKRIAKIVSQLMDVDKMRKDYELMVSQLLEWIEAKIRQLADHKFPNSLDGIQALMQTFKEYRTVEKPPKYAEWANIEVAIFNIQALVQSCHLRQYMPPEGKLVSDVERCWGKLEQAEHDRGIALREELIRQERLERLAEKFARKALLRESWLADMTSVLKESVIPSNNIFAVEAATKRHEAITADVMARKDRFEDLSRMAKELVGGNHHTGQAVSQKERKIARDWQKLIDLLARRQQVLHGFTDLMGMFREIESVTAEMKEIEVGLQSGNCGKHLLGVEDLLQRHALTETQINSQGYRVGQVNQKADIYLSQNHSESETIKKRVALLNVAYEHITKLSMRRKAQLEESLKFFEFLRDGEEEESWLTEKQRIAKSMVTGRDLRSVINAQQKHAALELEIVGRQQIIEGVMQTGEELARAGHPSSNVILAQIDELQEKWARLNEFAEARKYRLEQAAQSHQYYIDTNEAESWMREKMPLVCSDDYGKDPESAKTLLQKHLTLMESINAYEDDILKLSQQAKEMVDANMNSKFSLEPLAEAENAPEPFPAEGEEYVTEIVEVPYEVEEEEVVEKEVVKEVVEERTYPQVKAAYAFSGQGLKVSKGEILILVEKTNADWWNIRKASGQEGFVPANYVKETQPKVVKKKVQKRVRVPETVRVRKTKMRQEMVKRKRKISAGRGTSLSRKSSLRRTNHFDKENIELRQQGIDGTYRRLKKLAVSRKRYLEDAIKLFSFYRECDEFQAWMKEKPKAFPFQTSIMEKILKKKETLSERVEASRRKFENLLTDLVANQGRIDRINKMADEFVRTGHSKQAEVLGRQKEVNDQWERLMKLKEEKEKMLEGASSIELYNHSWGEAKEWILDKFNALSSYDPGKDSQSVQDLQRKHENLERELAPVSEKLRKLNLLAKAVKSSYPNEGDHIDQRQAKIRDLWDTLEAKAAERKAQLEQSRDISRFHNETKELTVWCNEVRGLLLDTELARDVVGSENLLKQHQDLLEDVRGHDDIFTKLEALGRQLLKALPDSVTIAQRTRKLSESRTEIQAGWDKRNQRLQDALDLALFNREADQIDARTSGHEAFLEFEDLGATVEIVYGLIKRQEDFENTLTVQDERLQGLKEIAAKLVNNNHYARTIISNRCEEVVARRLKVKENSALRRQKLLQSREFLEFCRDADELSEWIYEKHEIACDESFRELTNLPRKVKKHEAFEAELTANKDSLDKLNETGQALIQKGNFKASDVKATLTALNDRWADLNARSSDKGVKLRQATQQQGLNRALEDAVTSIAEMEVALSSQDLGQDLRSVKGLIKKHQLLESDMAVQADKIAHIVEQAHLLTEEGHFDAERIAIETAAVTDRFAQLGQPSERRRSILADSHKLQVFLHDVNSEAQWIKEHLPAASSTDYGKTFTACQSHLQKHKKLRAELTGHQPVIDKVIQAGQALIDSGHFAAATTQENCQELSVAWGRLFDAAEERERRLHMAFEAQQYFAEADEAESWIGEKMSLATSIDYGNSEDATQKLLARNKALKLDVENYHSVLKELEDKAKAMVASSNPHGEELMARQENLQKRLKSLQDAVAERAKELEGAKLLHEYVRESDELGEWIEVQYQAASSEEFGEDLEHLERLKNKHDEFQRRIDTGNDKFKQCEDQAQRLIQDKHPLADTIQEKQDSLKQALEMLRGQVQERTQKLEAAGQIHKFNRDFEDSMSRIQEKYHSMPEDLGKDIISVQSLIRKHETFENDLLAMEGHLQNLVNDAAKLQEEYPGGNAEQIVEQQQVIVTNWNTLQEHATQRRELLQAANDWQRLLATCRDLISWTNETMTEMMTEEPIRDVASASAALSQHAQVRAEIDAREENFASLVEAGQMLIKQQHYASEEIQEKLDAALQAREQLHSSWQAKKDRLEQVAEQQVFLRDAKQLDTISAQQEAYLAGAGLAATVEEVDALVKKHEDLEKLLAAQEEKGTALGEFAHKLIAQDHFDAPAIRNKFSEVLQRRAKVKEISGQRKQSLTTAKMYAQFKRDLAEADTWVDEKHKILVEDCRSLQDMSNLQEKMKKLQKHQAFEAEIAANEKLIAEVKKAGDLVIAEHHPDSSDIQHDLKELLDHWEALRRASARRSQQLDEVKDLLEFNRQAEKVESWIKEKELMVLASDCGRDYEHCFELQKKLDDLGADMSVDESVVKQLSLVGEKLIHQAQAAGEGTVIKERRDSITMSWQQMQEGLADYRTKLAGALEVHAFNRDVDEIKERIIEKANAMSSEELGKDLPGVESLQRRHQDMIQDLTAIEDKLQEVDAMAERLSASRPESIQEIQTKQREAAEKWEALRELTKVRQARLDAAYNLQKFNKDFREMDNWASDIVTRMTSGELAKSVPEAENMCELHKERKVEIDGRDGMFQYLRGFGERLIQQDHYAKEELRASLKRLQDTKDHVVHVWQERKGLLAQCFDLQVFQDYVEQAEVWLASKEAFLHNEDIGDSLTSADALVKKHEGFEKTLQTQAEKIEELQSFASELVQGSHFDIKNINNRCRDVLGRRDRLWAQANARHRRLHESKQLHQFLQSIYEMLAWIGEKLQVAQDEAYRDPSNLQGKIQKHQAFEAELMANKDRVDAITQEGTEMISANHFAAEDIQGKLTLMEEKWQQLVTSSMRKRDLLNDAYQAQVFHRSLDDLLTWLTEMESQLASKDLGRDLSSVNKLLKKHSVMEAQMNAHEEKVTDAKTMADSFREANHFLSEELTTKTDQIVVRYEALREPLNLRRGNLEDAHRLYQFHRDVEDEVSWIDQKQPWVASDDLGTSLHAVQSLYKKHQALEAELTAHEPLISAVVLTGKQLIQGNHYALEDINVELSQLQAMWYQLQEVAGDRKRKLLDALESQTFYSEVSEAESWMKEKRPLLTSPDYGKDEDSVASLLKKLDALDLDLESFQKTIDTLASLSSGLLARGHFDSADIKQRQSDVEASYKELLALSHSRRKALSDHKELYEFYSETEETADWIQDQEAVASSEDYGKDLEHVEILQVKFGDFTRDLLANAHRVASVGTRSLRLVDEGIGEEKEILERCHRVEEMWEQLKELTNARTEALAAAKLIHAFDRDSDETRSWIQEKEKTVSSEDYGHDLASVQALIRRHNGLERDLAALEEQVASVSTAAAQLVERFPHAFDRISHKNDTVVEAWNLLLEEAATRRDRLAQAEQLQTYLNDYREMSAWMSEMMALITTHETPHDVHSAESLLGRHAEHKAEIDGRTDSLEQFTSTGRELIDNGHFLSNEISDKVEQLKHSWDDLLTTWHEKQALFDTFLDAQVFERELEQAETWLAARNPVLQDQSFLEDTLDIEEMIKRHEDFEKTIAAQEEKFAALKRQTKCEEQSFGHQKQLDNILEEVNDAPVTLRDIASEDTEMILEEDENLPGTLGEAERAALVAQIEEELFEEELQEKLQAVLPDDESISVQQKVLPVQTKRTDLSPEIKASVPVPEKPLANGRKSEKQSIISSALGKEHLINEGERLRDAEKRPPRLNGNPIDISSPVTSIDELLSEDEVDTRDLIHQAEILEESAKLPSNLRGSERPDSTMAVRQSSSQQARAESPSGRQVEPGPGLNQPDSKADLPHPSSRSTAQYSRSRSSQDLDVSSDESIRHRKSPRNPSTLGRIQRGLTSPSHGQKKRQTSKPFHPSPLALNNDRRPQQRMFNQTTGPSHKDTAVLNSNNNHTNKGDHVPFTKPDEDWMRREGEELMSPDSLSGEEDLSVGSLPSLPDETDPVLVTRHSVEKDSPDLLWKSDQSETEPPPLPASAPPQLYDFEDSSPDEVTTLPQSPSSPATPTPPMRRRSRASSIDVKKADASTPPQSALQSISVNKPHPATALHDPSSNHQSFPPQPTRPAPAVAHHGPSSPALQGPGDASHQPPSPSSSPIPGSHHHPSPHHPHISISHTIAYEHPRGHHSHSASSQQHPSHRYQHPTPSQKQPSPRSHPTQPQQPRRPAPASPITVTHVESSPAQPRRAAPQFSPRAHQVDRVTAEPPPPIQLTSLKGGHHRPFKSSPGQDSPKLKRNKIFGGLFKKK</sequence>
<keyword evidence="17" id="KW-1185">Reference proteome</keyword>
<evidence type="ECO:0000313" key="17">
    <source>
        <dbReference type="Proteomes" id="UP000694845"/>
    </source>
</evidence>
<dbReference type="GO" id="GO:0003779">
    <property type="term" value="F:actin binding"/>
    <property type="evidence" value="ECO:0007669"/>
    <property type="project" value="UniProtKB-KW"/>
</dbReference>
<dbReference type="GeneID" id="110979451"/>
<feature type="region of interest" description="Disordered" evidence="14">
    <location>
        <begin position="3715"/>
        <end position="3770"/>
    </location>
</feature>
<feature type="compositionally biased region" description="Basic residues" evidence="14">
    <location>
        <begin position="4286"/>
        <end position="4299"/>
    </location>
</feature>
<dbReference type="Gene3D" id="1.20.58.60">
    <property type="match status" value="26"/>
</dbReference>
<comment type="similarity">
    <text evidence="2">Belongs to the spectrin family.</text>
</comment>
<feature type="region of interest" description="Disordered" evidence="14">
    <location>
        <begin position="925"/>
        <end position="945"/>
    </location>
</feature>
<dbReference type="Pfam" id="PF00435">
    <property type="entry name" value="Spectrin"/>
    <property type="match status" value="30"/>
</dbReference>
<dbReference type="OrthoDB" id="18853at2759"/>
<feature type="compositionally biased region" description="Polar residues" evidence="14">
    <location>
        <begin position="4225"/>
        <end position="4235"/>
    </location>
</feature>
<dbReference type="RefSeq" id="XP_022090940.1">
    <property type="nucleotide sequence ID" value="XM_022235248.1"/>
</dbReference>
<protein>
    <submittedName>
        <fullName evidence="18 19">Spectrin beta chain, non-erythrocytic 5-like isoform X1</fullName>
    </submittedName>
</protein>
<evidence type="ECO:0000259" key="15">
    <source>
        <dbReference type="PROSITE" id="PS50002"/>
    </source>
</evidence>
<evidence type="ECO:0000313" key="18">
    <source>
        <dbReference type="RefSeq" id="XP_022090939.1"/>
    </source>
</evidence>
<dbReference type="PROSITE" id="PS00019">
    <property type="entry name" value="ACTININ_1"/>
    <property type="match status" value="1"/>
</dbReference>
<dbReference type="InterPro" id="IPR036028">
    <property type="entry name" value="SH3-like_dom_sf"/>
</dbReference>
<keyword evidence="10" id="KW-0009">Actin-binding</keyword>
<evidence type="ECO:0000256" key="9">
    <source>
        <dbReference type="ARBA" id="ARBA00022737"/>
    </source>
</evidence>
<keyword evidence="6" id="KW-0597">Phosphoprotein</keyword>
<feature type="coiled-coil region" evidence="13">
    <location>
        <begin position="3577"/>
        <end position="3604"/>
    </location>
</feature>
<dbReference type="GO" id="GO:0005874">
    <property type="term" value="C:microtubule"/>
    <property type="evidence" value="ECO:0007669"/>
    <property type="project" value="UniProtKB-KW"/>
</dbReference>
<keyword evidence="13" id="KW-0175">Coiled coil</keyword>
<gene>
    <name evidence="18 19" type="primary">LOC110979451</name>
</gene>
<evidence type="ECO:0000256" key="8">
    <source>
        <dbReference type="ARBA" id="ARBA00022701"/>
    </source>
</evidence>
<evidence type="ECO:0000259" key="16">
    <source>
        <dbReference type="PROSITE" id="PS50021"/>
    </source>
</evidence>
<evidence type="ECO:0000256" key="7">
    <source>
        <dbReference type="ARBA" id="ARBA00022658"/>
    </source>
</evidence>
<keyword evidence="8" id="KW-0493">Microtubule</keyword>
<keyword evidence="4" id="KW-0117">Actin capping</keyword>
<evidence type="ECO:0000256" key="10">
    <source>
        <dbReference type="ARBA" id="ARBA00023203"/>
    </source>
</evidence>
<feature type="coiled-coil region" evidence="13">
    <location>
        <begin position="2518"/>
        <end position="2552"/>
    </location>
</feature>
<evidence type="ECO:0000256" key="14">
    <source>
        <dbReference type="SAM" id="MobiDB-lite"/>
    </source>
</evidence>
<organism evidence="17 18">
    <name type="scientific">Acanthaster planci</name>
    <name type="common">Crown-of-thorns starfish</name>
    <dbReference type="NCBI Taxonomy" id="133434"/>
    <lineage>
        <taxon>Eukaryota</taxon>
        <taxon>Metazoa</taxon>
        <taxon>Echinodermata</taxon>
        <taxon>Eleutherozoa</taxon>
        <taxon>Asterozoa</taxon>
        <taxon>Asteroidea</taxon>
        <taxon>Valvatacea</taxon>
        <taxon>Valvatida</taxon>
        <taxon>Acanthasteridae</taxon>
        <taxon>Acanthaster</taxon>
    </lineage>
</organism>
<dbReference type="GO" id="GO:0005085">
    <property type="term" value="F:guanyl-nucleotide exchange factor activity"/>
    <property type="evidence" value="ECO:0007669"/>
    <property type="project" value="UniProtKB-KW"/>
</dbReference>
<dbReference type="InterPro" id="IPR001589">
    <property type="entry name" value="Actinin_actin-bd_CS"/>
</dbReference>
<dbReference type="PROSITE" id="PS00020">
    <property type="entry name" value="ACTININ_2"/>
    <property type="match status" value="1"/>
</dbReference>
<dbReference type="InterPro" id="IPR036872">
    <property type="entry name" value="CH_dom_sf"/>
</dbReference>
<feature type="compositionally biased region" description="Polar residues" evidence="14">
    <location>
        <begin position="3883"/>
        <end position="3900"/>
    </location>
</feature>
<feature type="coiled-coil region" evidence="13">
    <location>
        <begin position="1016"/>
        <end position="1043"/>
    </location>
</feature>
<dbReference type="KEGG" id="aplc:110979451"/>
<feature type="region of interest" description="Disordered" evidence="14">
    <location>
        <begin position="3797"/>
        <end position="4299"/>
    </location>
</feature>
<dbReference type="FunFam" id="1.20.58.60:FF:000011">
    <property type="entry name" value="Spectrin beta chain"/>
    <property type="match status" value="1"/>
</dbReference>
<keyword evidence="11" id="KW-0206">Cytoskeleton</keyword>
<comment type="subcellular location">
    <subcellularLocation>
        <location evidence="1">Cytoplasm</location>
        <location evidence="1">Cytoskeleton</location>
    </subcellularLocation>
</comment>
<dbReference type="Gene3D" id="1.10.418.10">
    <property type="entry name" value="Calponin-like domain"/>
    <property type="match status" value="2"/>
</dbReference>
<accession>A0A8B7YCF6</accession>
<evidence type="ECO:0000256" key="4">
    <source>
        <dbReference type="ARBA" id="ARBA00022467"/>
    </source>
</evidence>
<dbReference type="InterPro" id="IPR001715">
    <property type="entry name" value="CH_dom"/>
</dbReference>
<dbReference type="FunFam" id="1.20.58.60:FF:000007">
    <property type="entry name" value="Spectrin alpha chain non-erythrocytic 1"/>
    <property type="match status" value="3"/>
</dbReference>
<dbReference type="SMART" id="SM00150">
    <property type="entry name" value="SPEC"/>
    <property type="match status" value="30"/>
</dbReference>
<dbReference type="FunFam" id="1.10.418.10:FF:000043">
    <property type="entry name" value="Spectrin beta chain, non-erythrocytic"/>
    <property type="match status" value="1"/>
</dbReference>
<feature type="compositionally biased region" description="Basic and acidic residues" evidence="14">
    <location>
        <begin position="3737"/>
        <end position="3755"/>
    </location>
</feature>
<evidence type="ECO:0000256" key="6">
    <source>
        <dbReference type="ARBA" id="ARBA00022553"/>
    </source>
</evidence>
<dbReference type="SMART" id="SM00033">
    <property type="entry name" value="CH"/>
    <property type="match status" value="2"/>
</dbReference>
<dbReference type="RefSeq" id="XP_022090939.1">
    <property type="nucleotide sequence ID" value="XM_022235247.1"/>
</dbReference>
<evidence type="ECO:0000256" key="3">
    <source>
        <dbReference type="ARBA" id="ARBA00022443"/>
    </source>
</evidence>
<evidence type="ECO:0000256" key="1">
    <source>
        <dbReference type="ARBA" id="ARBA00004245"/>
    </source>
</evidence>
<dbReference type="SUPFAM" id="SSF50044">
    <property type="entry name" value="SH3-domain"/>
    <property type="match status" value="1"/>
</dbReference>
<proteinExistence type="inferred from homology"/>
<evidence type="ECO:0000256" key="13">
    <source>
        <dbReference type="SAM" id="Coils"/>
    </source>
</evidence>
<dbReference type="Pfam" id="PF00018">
    <property type="entry name" value="SH3_1"/>
    <property type="match status" value="1"/>
</dbReference>
<dbReference type="CDD" id="cd00176">
    <property type="entry name" value="SPEC"/>
    <property type="match status" value="17"/>
</dbReference>
<dbReference type="FunFam" id="1.20.58.60:FF:000135">
    <property type="entry name" value="Spectrin beta chain, non-erythrocytic"/>
    <property type="match status" value="1"/>
</dbReference>
<dbReference type="PROSITE" id="PS50021">
    <property type="entry name" value="CH"/>
    <property type="match status" value="2"/>
</dbReference>
<keyword evidence="3 12" id="KW-0728">SH3 domain</keyword>
<dbReference type="PROSITE" id="PS50002">
    <property type="entry name" value="SH3"/>
    <property type="match status" value="1"/>
</dbReference>
<feature type="coiled-coil region" evidence="13">
    <location>
        <begin position="2187"/>
        <end position="2214"/>
    </location>
</feature>
<dbReference type="FunFam" id="1.20.58.60:FF:000019">
    <property type="entry name" value="Spectrin beta chain"/>
    <property type="match status" value="2"/>
</dbReference>
<evidence type="ECO:0000313" key="19">
    <source>
        <dbReference type="RefSeq" id="XP_022090940.1"/>
    </source>
</evidence>
<dbReference type="FunFam" id="1.20.58.60:FF:000017">
    <property type="entry name" value="Spectrin alpha chain, non-erythrocytic 1"/>
    <property type="match status" value="1"/>
</dbReference>
<feature type="compositionally biased region" description="Basic residues" evidence="14">
    <location>
        <begin position="4154"/>
        <end position="4164"/>
    </location>
</feature>
<dbReference type="SUPFAM" id="SSF46966">
    <property type="entry name" value="Spectrin repeat"/>
    <property type="match status" value="19"/>
</dbReference>
<evidence type="ECO:0000256" key="11">
    <source>
        <dbReference type="ARBA" id="ARBA00023212"/>
    </source>
</evidence>
<dbReference type="FunFam" id="1.20.58.60:FF:000020">
    <property type="entry name" value="Spectrin alpha chain, non-erythrocytic 1"/>
    <property type="match status" value="3"/>
</dbReference>
<dbReference type="CDD" id="cd21193">
    <property type="entry name" value="CH_beta_spectrin_rpt1"/>
    <property type="match status" value="1"/>
</dbReference>
<reference evidence="18 19" key="1">
    <citation type="submission" date="2025-04" db="UniProtKB">
        <authorList>
            <consortium name="RefSeq"/>
        </authorList>
    </citation>
    <scope>IDENTIFICATION</scope>
</reference>
<dbReference type="GO" id="GO:0005737">
    <property type="term" value="C:cytoplasm"/>
    <property type="evidence" value="ECO:0007669"/>
    <property type="project" value="UniProtKB-ARBA"/>
</dbReference>
<evidence type="ECO:0000256" key="2">
    <source>
        <dbReference type="ARBA" id="ARBA00006826"/>
    </source>
</evidence>
<dbReference type="InterPro" id="IPR002017">
    <property type="entry name" value="Spectrin_repeat"/>
</dbReference>
<feature type="domain" description="Calponin-homology (CH)" evidence="16">
    <location>
        <begin position="146"/>
        <end position="251"/>
    </location>
</feature>